<dbReference type="Gene3D" id="2.40.30.170">
    <property type="match status" value="1"/>
</dbReference>
<keyword evidence="3 4" id="KW-0175">Coiled coil</keyword>
<gene>
    <name evidence="8" type="ORF">J15TS10_22030</name>
</gene>
<dbReference type="InterPro" id="IPR006143">
    <property type="entry name" value="RND_pump_MFP"/>
</dbReference>
<dbReference type="Pfam" id="PF25973">
    <property type="entry name" value="BSH_CzcB"/>
    <property type="match status" value="1"/>
</dbReference>
<dbReference type="Proteomes" id="UP000681290">
    <property type="component" value="Unassembled WGS sequence"/>
</dbReference>
<dbReference type="PANTHER" id="PTHR32347:SF23">
    <property type="entry name" value="BLL5650 PROTEIN"/>
    <property type="match status" value="1"/>
</dbReference>
<dbReference type="Gene3D" id="6.20.50.140">
    <property type="match status" value="1"/>
</dbReference>
<dbReference type="InterPro" id="IPR050465">
    <property type="entry name" value="UPF0194_transport"/>
</dbReference>
<protein>
    <submittedName>
        <fullName evidence="8">Hemolysin D</fullName>
    </submittedName>
</protein>
<keyword evidence="9" id="KW-1185">Reference proteome</keyword>
<evidence type="ECO:0000256" key="4">
    <source>
        <dbReference type="SAM" id="Coils"/>
    </source>
</evidence>
<comment type="subcellular location">
    <subcellularLocation>
        <location evidence="1">Cell envelope</location>
    </subcellularLocation>
</comment>
<feature type="region of interest" description="Disordered" evidence="5">
    <location>
        <begin position="314"/>
        <end position="369"/>
    </location>
</feature>
<dbReference type="EMBL" id="BOSM01000003">
    <property type="protein sequence ID" value="GIP58389.1"/>
    <property type="molecule type" value="Genomic_DNA"/>
</dbReference>
<evidence type="ECO:0000256" key="3">
    <source>
        <dbReference type="ARBA" id="ARBA00023054"/>
    </source>
</evidence>
<evidence type="ECO:0000256" key="2">
    <source>
        <dbReference type="ARBA" id="ARBA00009477"/>
    </source>
</evidence>
<feature type="compositionally biased region" description="Low complexity" evidence="5">
    <location>
        <begin position="409"/>
        <end position="418"/>
    </location>
</feature>
<comment type="caution">
    <text evidence="8">The sequence shown here is derived from an EMBL/GenBank/DDBJ whole genome shotgun (WGS) entry which is preliminary data.</text>
</comment>
<evidence type="ECO:0000313" key="9">
    <source>
        <dbReference type="Proteomes" id="UP000681290"/>
    </source>
</evidence>
<sequence length="456" mass="47723">MMKKKWLWPGLGAAAILIIASVLYIILAKDKQAQQPVMEQSTARVAKGDILVSVSGAGSIISTEEETVRTKDEGVVAEVKVKEGDVVQKGQTLLTFEDNDLSGSIAAKESSLENEQLNLEELQDKYKREVYDGGTEESLASIKLSITKQEKNIQTIKDEIASLKEDMIAPDPLTAPIDGTITAVHISSGERAKEGNELFTLIDYQALSATVSIDELDIPKVQTDMRAEVKLDAIPNQTFAGVVTGIANEGKASGGVSLFDVTVKLDKSEGIRAGMSAEVTIILEEKTDVLTLPIEAVQKVGEDDMVILPSAGKTASSLEAPASTGRSKPNPNVSSPEPEQQEQQGPQGQQGQQRQQAQQGSSGNPAGGLMQKVEVGVHDETRIEIVSGLQEGDEVVIPTVRRSASSNNQAGQQMMPGGSMPGAGFGGMGGGTGGVIPGGGASGGGGAMRRSGGGFQ</sequence>
<evidence type="ECO:0000259" key="7">
    <source>
        <dbReference type="Pfam" id="PF25990"/>
    </source>
</evidence>
<feature type="compositionally biased region" description="Low complexity" evidence="5">
    <location>
        <begin position="335"/>
        <end position="363"/>
    </location>
</feature>
<accession>A0ABQ4MR54</accession>
<evidence type="ECO:0000313" key="8">
    <source>
        <dbReference type="EMBL" id="GIP58389.1"/>
    </source>
</evidence>
<organism evidence="8 9">
    <name type="scientific">Paenibacillus woosongensis</name>
    <dbReference type="NCBI Taxonomy" id="307580"/>
    <lineage>
        <taxon>Bacteria</taxon>
        <taxon>Bacillati</taxon>
        <taxon>Bacillota</taxon>
        <taxon>Bacilli</taxon>
        <taxon>Bacillales</taxon>
        <taxon>Paenibacillaceae</taxon>
        <taxon>Paenibacillus</taxon>
    </lineage>
</organism>
<feature type="domain" description="YknX-like beta-barrel" evidence="7">
    <location>
        <begin position="209"/>
        <end position="281"/>
    </location>
</feature>
<dbReference type="NCBIfam" id="TIGR01730">
    <property type="entry name" value="RND_mfp"/>
    <property type="match status" value="1"/>
</dbReference>
<dbReference type="Gene3D" id="2.40.50.100">
    <property type="match status" value="1"/>
</dbReference>
<feature type="coiled-coil region" evidence="4">
    <location>
        <begin position="105"/>
        <end position="166"/>
    </location>
</feature>
<dbReference type="Pfam" id="PF25990">
    <property type="entry name" value="Beta-barrel_YknX"/>
    <property type="match status" value="1"/>
</dbReference>
<dbReference type="InterPro" id="IPR058636">
    <property type="entry name" value="Beta-barrel_YknX"/>
</dbReference>
<feature type="region of interest" description="Disordered" evidence="5">
    <location>
        <begin position="404"/>
        <end position="456"/>
    </location>
</feature>
<dbReference type="SUPFAM" id="SSF111369">
    <property type="entry name" value="HlyD-like secretion proteins"/>
    <property type="match status" value="1"/>
</dbReference>
<proteinExistence type="inferred from homology"/>
<dbReference type="PANTHER" id="PTHR32347">
    <property type="entry name" value="EFFLUX SYSTEM COMPONENT YKNX-RELATED"/>
    <property type="match status" value="1"/>
</dbReference>
<feature type="domain" description="CzcB-like barrel-sandwich hybrid" evidence="6">
    <location>
        <begin position="68"/>
        <end position="203"/>
    </location>
</feature>
<dbReference type="InterPro" id="IPR058647">
    <property type="entry name" value="BSH_CzcB-like"/>
</dbReference>
<name>A0ABQ4MR54_9BACL</name>
<feature type="compositionally biased region" description="Polar residues" evidence="5">
    <location>
        <begin position="324"/>
        <end position="334"/>
    </location>
</feature>
<evidence type="ECO:0000256" key="5">
    <source>
        <dbReference type="SAM" id="MobiDB-lite"/>
    </source>
</evidence>
<evidence type="ECO:0000256" key="1">
    <source>
        <dbReference type="ARBA" id="ARBA00004196"/>
    </source>
</evidence>
<evidence type="ECO:0000259" key="6">
    <source>
        <dbReference type="Pfam" id="PF25973"/>
    </source>
</evidence>
<comment type="similarity">
    <text evidence="2">Belongs to the membrane fusion protein (MFP) (TC 8.A.1) family.</text>
</comment>
<feature type="compositionally biased region" description="Gly residues" evidence="5">
    <location>
        <begin position="419"/>
        <end position="456"/>
    </location>
</feature>
<reference evidence="8 9" key="1">
    <citation type="submission" date="2021-03" db="EMBL/GenBank/DDBJ databases">
        <title>Antimicrobial resistance genes in bacteria isolated from Japanese honey, and their potential for conferring macrolide and lincosamide resistance in the American foulbrood pathogen Paenibacillus larvae.</title>
        <authorList>
            <person name="Okamoto M."/>
            <person name="Kumagai M."/>
            <person name="Kanamori H."/>
            <person name="Takamatsu D."/>
        </authorList>
    </citation>
    <scope>NUCLEOTIDE SEQUENCE [LARGE SCALE GENOMIC DNA]</scope>
    <source>
        <strain evidence="8 9">J15TS10</strain>
    </source>
</reference>